<accession>A0A949K739</accession>
<name>A0A949K739_9FIRM</name>
<dbReference type="SUPFAM" id="SSF52540">
    <property type="entry name" value="P-loop containing nucleoside triphosphate hydrolases"/>
    <property type="match status" value="1"/>
</dbReference>
<dbReference type="GO" id="GO:0016887">
    <property type="term" value="F:ATP hydrolysis activity"/>
    <property type="evidence" value="ECO:0007669"/>
    <property type="project" value="InterPro"/>
</dbReference>
<keyword evidence="7" id="KW-1185">Reference proteome</keyword>
<dbReference type="PANTHER" id="PTHR46743">
    <property type="entry name" value="TEICHOIC ACIDS EXPORT ATP-BINDING PROTEIN TAGH"/>
    <property type="match status" value="1"/>
</dbReference>
<keyword evidence="4 6" id="KW-0067">ATP-binding</keyword>
<dbReference type="Gene3D" id="2.70.50.60">
    <property type="entry name" value="abc- transporter (atp binding component) like domain"/>
    <property type="match status" value="1"/>
</dbReference>
<dbReference type="CDD" id="cd03220">
    <property type="entry name" value="ABC_KpsT_Wzt"/>
    <property type="match status" value="1"/>
</dbReference>
<evidence type="ECO:0000256" key="2">
    <source>
        <dbReference type="ARBA" id="ARBA00022448"/>
    </source>
</evidence>
<dbReference type="PROSITE" id="PS00211">
    <property type="entry name" value="ABC_TRANSPORTER_1"/>
    <property type="match status" value="1"/>
</dbReference>
<dbReference type="InterPro" id="IPR017871">
    <property type="entry name" value="ABC_transporter-like_CS"/>
</dbReference>
<dbReference type="InterPro" id="IPR015860">
    <property type="entry name" value="ABC_transpr_TagH-like"/>
</dbReference>
<dbReference type="GO" id="GO:0016020">
    <property type="term" value="C:membrane"/>
    <property type="evidence" value="ECO:0007669"/>
    <property type="project" value="InterPro"/>
</dbReference>
<dbReference type="EMBL" id="JAHQCW010000011">
    <property type="protein sequence ID" value="MBU9736567.1"/>
    <property type="molecule type" value="Genomic_DNA"/>
</dbReference>
<gene>
    <name evidence="6" type="ORF">KTH89_08455</name>
</gene>
<organism evidence="6 7">
    <name type="scientific">Diplocloster agilis</name>
    <dbReference type="NCBI Taxonomy" id="2850323"/>
    <lineage>
        <taxon>Bacteria</taxon>
        <taxon>Bacillati</taxon>
        <taxon>Bacillota</taxon>
        <taxon>Clostridia</taxon>
        <taxon>Lachnospirales</taxon>
        <taxon>Lachnospiraceae</taxon>
        <taxon>Diplocloster</taxon>
    </lineage>
</organism>
<dbReference type="SMART" id="SM00382">
    <property type="entry name" value="AAA"/>
    <property type="match status" value="1"/>
</dbReference>
<evidence type="ECO:0000313" key="6">
    <source>
        <dbReference type="EMBL" id="MBU9736567.1"/>
    </source>
</evidence>
<evidence type="ECO:0000256" key="1">
    <source>
        <dbReference type="ARBA" id="ARBA00005417"/>
    </source>
</evidence>
<dbReference type="InterPro" id="IPR050683">
    <property type="entry name" value="Bact_Polysacc_Export_ATP-bd"/>
</dbReference>
<proteinExistence type="inferred from homology"/>
<feature type="domain" description="ABC transporter" evidence="5">
    <location>
        <begin position="23"/>
        <end position="247"/>
    </location>
</feature>
<dbReference type="Pfam" id="PF00005">
    <property type="entry name" value="ABC_tran"/>
    <property type="match status" value="1"/>
</dbReference>
<dbReference type="PANTHER" id="PTHR46743:SF2">
    <property type="entry name" value="TEICHOIC ACIDS EXPORT ATP-BINDING PROTEIN TAGH"/>
    <property type="match status" value="1"/>
</dbReference>
<dbReference type="RefSeq" id="WP_158346162.1">
    <property type="nucleotide sequence ID" value="NZ_JAHQCW010000011.1"/>
</dbReference>
<dbReference type="GO" id="GO:0140359">
    <property type="term" value="F:ABC-type transporter activity"/>
    <property type="evidence" value="ECO:0007669"/>
    <property type="project" value="InterPro"/>
</dbReference>
<keyword evidence="3" id="KW-0547">Nucleotide-binding</keyword>
<dbReference type="Proteomes" id="UP000712157">
    <property type="component" value="Unassembled WGS sequence"/>
</dbReference>
<protein>
    <submittedName>
        <fullName evidence="6">ABC transporter ATP-binding protein</fullName>
    </submittedName>
</protein>
<keyword evidence="2" id="KW-0813">Transport</keyword>
<dbReference type="InterPro" id="IPR029439">
    <property type="entry name" value="Wzt_C"/>
</dbReference>
<comment type="caution">
    <text evidence="6">The sequence shown here is derived from an EMBL/GenBank/DDBJ whole genome shotgun (WGS) entry which is preliminary data.</text>
</comment>
<evidence type="ECO:0000313" key="7">
    <source>
        <dbReference type="Proteomes" id="UP000712157"/>
    </source>
</evidence>
<dbReference type="InterPro" id="IPR003593">
    <property type="entry name" value="AAA+_ATPase"/>
</dbReference>
<dbReference type="PROSITE" id="PS50893">
    <property type="entry name" value="ABC_TRANSPORTER_2"/>
    <property type="match status" value="1"/>
</dbReference>
<dbReference type="GO" id="GO:0005524">
    <property type="term" value="F:ATP binding"/>
    <property type="evidence" value="ECO:0007669"/>
    <property type="project" value="UniProtKB-KW"/>
</dbReference>
<evidence type="ECO:0000259" key="5">
    <source>
        <dbReference type="PROSITE" id="PS50893"/>
    </source>
</evidence>
<dbReference type="CDD" id="cd10147">
    <property type="entry name" value="Wzt_C-like"/>
    <property type="match status" value="1"/>
</dbReference>
<dbReference type="InterPro" id="IPR027417">
    <property type="entry name" value="P-loop_NTPase"/>
</dbReference>
<dbReference type="Pfam" id="PF14524">
    <property type="entry name" value="Wzt_C"/>
    <property type="match status" value="1"/>
</dbReference>
<dbReference type="Gene3D" id="3.40.50.300">
    <property type="entry name" value="P-loop containing nucleotide triphosphate hydrolases"/>
    <property type="match status" value="1"/>
</dbReference>
<dbReference type="InterPro" id="IPR003439">
    <property type="entry name" value="ABC_transporter-like_ATP-bd"/>
</dbReference>
<evidence type="ECO:0000256" key="3">
    <source>
        <dbReference type="ARBA" id="ARBA00022741"/>
    </source>
</evidence>
<reference evidence="6" key="1">
    <citation type="submission" date="2021-06" db="EMBL/GenBank/DDBJ databases">
        <title>Description of novel taxa of the family Lachnospiraceae.</title>
        <authorList>
            <person name="Chaplin A.V."/>
            <person name="Sokolova S.R."/>
            <person name="Pikina A.P."/>
            <person name="Korzhanova M."/>
            <person name="Belova V."/>
            <person name="Korostin D."/>
            <person name="Efimov B.A."/>
        </authorList>
    </citation>
    <scope>NUCLEOTIDE SEQUENCE</scope>
    <source>
        <strain evidence="6">ASD5720</strain>
    </source>
</reference>
<evidence type="ECO:0000256" key="4">
    <source>
        <dbReference type="ARBA" id="ARBA00022840"/>
    </source>
</evidence>
<comment type="similarity">
    <text evidence="1">Belongs to the ABC transporter superfamily.</text>
</comment>
<sequence length="410" mass="46662">MNTPAVVINNITKIYKLYEKPSDRFKEAFSIRHNHHHKEFFALDNVNFLIQPGETVGIVGRNGSGKSTLLKILTGVLTPSSGTIMINGKVSALLELGAGFNMDFTGIENIYLNGTIMNISKEEMTKRIDDIIAYADIGDYINQPVRTYSSGMFVRLAFAVAINVDPDILIVDEALAVGDVRFQLKCMEKFVEFMNQGKTILFVSHDINSIKRFCNRTIWLNNGKLIMDGDTDEVTDKYIDFIKSEKPIELFFKQEDASVEDNFYKYDKEIKLSEGQIADIIDLKMYNQQGEEISDIKHGETVRLKIIYYVNDISMKEAVLGIAIRSVDDEYICGLNTKLDSFDISWKKGLNECTLIYNKFNLTGGSYYFDAAIFDKTATVNIEYKSKIKSFFVKMDYIAEGVVVLNHKWF</sequence>
<dbReference type="AlphaFoldDB" id="A0A949K739"/>